<accession>A0A1L1PEV6</accession>
<protein>
    <submittedName>
        <fullName evidence="1">Flavodoxin domain-containing protein</fullName>
    </submittedName>
</protein>
<sequence>MDRILVISYSYSGVSRRAAQLLASQHGWPLGTIEDRHPRAGARGTWRCVLDSLLERRPRIRYSGPVPEEFRTVVLVAPIWMYRLAGPMRSFLHEHRLRRVAVVVTMGSAGASNAFAEVRQLTGKTPIATLALTAREVETGSGTTRLIEFGEQLQPGHANTRPKAAMV</sequence>
<reference evidence="2" key="1">
    <citation type="submission" date="2014-11" db="EMBL/GenBank/DDBJ databases">
        <title>Draft genome sequence of Hydrogenophaga intermedia S1.</title>
        <authorList>
            <person name="Gan H.M."/>
            <person name="Chew T.H."/>
            <person name="Stolz A."/>
        </authorList>
    </citation>
    <scope>NUCLEOTIDE SEQUENCE [LARGE SCALE GENOMIC DNA]</scope>
    <source>
        <strain evidence="2">S1</strain>
    </source>
</reference>
<dbReference type="Gene3D" id="3.40.50.360">
    <property type="match status" value="1"/>
</dbReference>
<evidence type="ECO:0000313" key="1">
    <source>
        <dbReference type="EMBL" id="CDN86319.1"/>
    </source>
</evidence>
<dbReference type="InterPro" id="IPR029039">
    <property type="entry name" value="Flavoprotein-like_sf"/>
</dbReference>
<evidence type="ECO:0000313" key="2">
    <source>
        <dbReference type="Proteomes" id="UP000028878"/>
    </source>
</evidence>
<dbReference type="RefSeq" id="WP_009517331.1">
    <property type="nucleotide sequence ID" value="NZ_CCAE010000003.1"/>
</dbReference>
<organism evidence="1 2">
    <name type="scientific">Hydrogenophaga intermedia</name>
    <dbReference type="NCBI Taxonomy" id="65786"/>
    <lineage>
        <taxon>Bacteria</taxon>
        <taxon>Pseudomonadati</taxon>
        <taxon>Pseudomonadota</taxon>
        <taxon>Betaproteobacteria</taxon>
        <taxon>Burkholderiales</taxon>
        <taxon>Comamonadaceae</taxon>
        <taxon>Hydrogenophaga</taxon>
    </lineage>
</organism>
<dbReference type="GO" id="GO:0010181">
    <property type="term" value="F:FMN binding"/>
    <property type="evidence" value="ECO:0007669"/>
    <property type="project" value="InterPro"/>
</dbReference>
<dbReference type="AlphaFoldDB" id="A0A1L1PEV6"/>
<gene>
    <name evidence="1" type="ORF">BN948_00720</name>
</gene>
<dbReference type="Proteomes" id="UP000028878">
    <property type="component" value="Unassembled WGS sequence"/>
</dbReference>
<proteinExistence type="predicted"/>
<name>A0A1L1PEV6_HYDIT</name>
<keyword evidence="2" id="KW-1185">Reference proteome</keyword>
<dbReference type="EMBL" id="CCAE010000003">
    <property type="protein sequence ID" value="CDN86319.1"/>
    <property type="molecule type" value="Genomic_DNA"/>
</dbReference>
<dbReference type="SUPFAM" id="SSF52218">
    <property type="entry name" value="Flavoproteins"/>
    <property type="match status" value="1"/>
</dbReference>